<feature type="domain" description="DUF7168" evidence="2">
    <location>
        <begin position="62"/>
        <end position="182"/>
    </location>
</feature>
<keyword evidence="4" id="KW-1185">Reference proteome</keyword>
<dbReference type="Pfam" id="PF23771">
    <property type="entry name" value="DUF7168"/>
    <property type="match status" value="1"/>
</dbReference>
<dbReference type="STRING" id="176090.SSIN_1198"/>
<accession>A0A0A0DEA3</accession>
<evidence type="ECO:0000259" key="2">
    <source>
        <dbReference type="Pfam" id="PF23771"/>
    </source>
</evidence>
<evidence type="ECO:0000259" key="1">
    <source>
        <dbReference type="Pfam" id="PF10979"/>
    </source>
</evidence>
<name>A0A0A0DEA3_9STRE</name>
<sequence length="226" mass="26535">MNNKVIFKIQNLLELAYDAPNDEEGQTALLMAQKLMVKHNLSMNDITTTQTKNKIGETVGTWEYRMPWWQEKLAAILGENFRCKVIRRRVVDEGITQMIFFGYQSDAELCTKVYEGAILYLKYRLKRFFSIIPKARWKDYKKSYLLGFLAGLDERFRKQAQTSEEFALMVQVPAEVTEEQKRRMGELKSRETKVKIENVDFEAYVDGLNHAKETKLMPEELLKEQI</sequence>
<dbReference type="Pfam" id="PF10979">
    <property type="entry name" value="DUF2786"/>
    <property type="match status" value="1"/>
</dbReference>
<dbReference type="InterPro" id="IPR024498">
    <property type="entry name" value="DUF2786"/>
</dbReference>
<dbReference type="InterPro" id="IPR055592">
    <property type="entry name" value="DUF7168"/>
</dbReference>
<dbReference type="Proteomes" id="UP000030019">
    <property type="component" value="Unassembled WGS sequence"/>
</dbReference>
<dbReference type="AlphaFoldDB" id="A0A0A0DEA3"/>
<feature type="domain" description="DUF2786" evidence="1">
    <location>
        <begin position="4"/>
        <end position="43"/>
    </location>
</feature>
<proteinExistence type="predicted"/>
<dbReference type="RefSeq" id="WP_037616799.1">
    <property type="nucleotide sequence ID" value="NZ_JPEN01000068.1"/>
</dbReference>
<dbReference type="PATRIC" id="fig|176090.4.peg.1163"/>
<reference evidence="3 4" key="1">
    <citation type="submission" date="2014-06" db="EMBL/GenBank/DDBJ databases">
        <authorList>
            <person name="Teng J.L."/>
            <person name="Huang Y."/>
            <person name="Tse H."/>
            <person name="Lau S.K."/>
            <person name="Woo P.C."/>
        </authorList>
    </citation>
    <scope>NUCLEOTIDE SEQUENCE [LARGE SCALE GENOMIC DNA]</scope>
    <source>
        <strain evidence="3 4">HKU4</strain>
    </source>
</reference>
<protein>
    <submittedName>
        <fullName evidence="3">Uncharacterized protein</fullName>
    </submittedName>
</protein>
<dbReference type="eggNOG" id="COG1451">
    <property type="taxonomic scope" value="Bacteria"/>
</dbReference>
<gene>
    <name evidence="3" type="ORF">SSIN_1198</name>
</gene>
<organism evidence="3 4">
    <name type="scientific">Streptococcus sinensis</name>
    <dbReference type="NCBI Taxonomy" id="176090"/>
    <lineage>
        <taxon>Bacteria</taxon>
        <taxon>Bacillati</taxon>
        <taxon>Bacillota</taxon>
        <taxon>Bacilli</taxon>
        <taxon>Lactobacillales</taxon>
        <taxon>Streptococcaceae</taxon>
        <taxon>Streptococcus</taxon>
    </lineage>
</organism>
<evidence type="ECO:0000313" key="3">
    <source>
        <dbReference type="EMBL" id="KGM37056.1"/>
    </source>
</evidence>
<dbReference type="EMBL" id="JPEN01000068">
    <property type="protein sequence ID" value="KGM37056.1"/>
    <property type="molecule type" value="Genomic_DNA"/>
</dbReference>
<evidence type="ECO:0000313" key="4">
    <source>
        <dbReference type="Proteomes" id="UP000030019"/>
    </source>
</evidence>
<comment type="caution">
    <text evidence="3">The sequence shown here is derived from an EMBL/GenBank/DDBJ whole genome shotgun (WGS) entry which is preliminary data.</text>
</comment>